<keyword evidence="2" id="KW-1185">Reference proteome</keyword>
<evidence type="ECO:0000313" key="1">
    <source>
        <dbReference type="EMBL" id="KAJ3810711.1"/>
    </source>
</evidence>
<name>A0ACC1U298_9AGAR</name>
<comment type="caution">
    <text evidence="1">The sequence shown here is derived from an EMBL/GenBank/DDBJ whole genome shotgun (WGS) entry which is preliminary data.</text>
</comment>
<reference evidence="1" key="1">
    <citation type="submission" date="2022-09" db="EMBL/GenBank/DDBJ databases">
        <title>A Global Phylogenomic Analysis of the Shiitake Genus Lentinula.</title>
        <authorList>
            <consortium name="DOE Joint Genome Institute"/>
            <person name="Sierra-Patev S."/>
            <person name="Min B."/>
            <person name="Naranjo-Ortiz M."/>
            <person name="Looney B."/>
            <person name="Konkel Z."/>
            <person name="Slot J.C."/>
            <person name="Sakamoto Y."/>
            <person name="Steenwyk J.L."/>
            <person name="Rokas A."/>
            <person name="Carro J."/>
            <person name="Camarero S."/>
            <person name="Ferreira P."/>
            <person name="Molpeceres G."/>
            <person name="Ruiz-Duenas F.J."/>
            <person name="Serrano A."/>
            <person name="Henrissat B."/>
            <person name="Drula E."/>
            <person name="Hughes K.W."/>
            <person name="Mata J.L."/>
            <person name="Ishikawa N.K."/>
            <person name="Vargas-Isla R."/>
            <person name="Ushijima S."/>
            <person name="Smith C.A."/>
            <person name="Ahrendt S."/>
            <person name="Andreopoulos W."/>
            <person name="He G."/>
            <person name="Labutti K."/>
            <person name="Lipzen A."/>
            <person name="Ng V."/>
            <person name="Riley R."/>
            <person name="Sandor L."/>
            <person name="Barry K."/>
            <person name="Martinez A.T."/>
            <person name="Xiao Y."/>
            <person name="Gibbons J.G."/>
            <person name="Terashima K."/>
            <person name="Grigoriev I.V."/>
            <person name="Hibbett D.S."/>
        </authorList>
    </citation>
    <scope>NUCLEOTIDE SEQUENCE</scope>
    <source>
        <strain evidence="1">TMI1499</strain>
    </source>
</reference>
<keyword evidence="1" id="KW-0808">Transferase</keyword>
<evidence type="ECO:0000313" key="2">
    <source>
        <dbReference type="Proteomes" id="UP001163835"/>
    </source>
</evidence>
<accession>A0ACC1U298</accession>
<sequence length="447" mass="49994">MFRLLLKPPKRLTPRLVYNSATNQRRSITASAIRFSDAVPPVTSIEKLILEHVKARLRMNLCHAVGPMSYATYMQFCLSHPTEGYYMKSANNIFGAQGDFITSPDISQIFGEMIAVWLLSQWEAAGSPPSIRLVELGPGRGTLISDILRVITTISKKLSQPLAVQVHLVETSLFLREIQKRRLSAAPTSVQWHESIDHITPSDDSFTMLVAHEFFDALPVHVFRKTEEGWKEMMVSSRTNKSEDANPEQYPRLQHVLSPETTAISNIFGNSSSRFQSLPVGSDLEVSPTSFRLARKVSELLSKRETPTSSSPGGCGLIIDYGRDHAFGSSRRGFKDHDVVDIFHRPGECDLTANVDFAYLKEAMQDLIPVYGPMSQNTFLSQMGFTIRLERLLQSNQGDQAKTDRIFEGAKRLIDPVRMGEEYSVMGISTNEGPVHPFSVYHSPSSL</sequence>
<keyword evidence="1" id="KW-0489">Methyltransferase</keyword>
<gene>
    <name evidence="1" type="ORF">F5876DRAFT_41222</name>
</gene>
<dbReference type="EMBL" id="MU795090">
    <property type="protein sequence ID" value="KAJ3810711.1"/>
    <property type="molecule type" value="Genomic_DNA"/>
</dbReference>
<proteinExistence type="predicted"/>
<protein>
    <submittedName>
        <fullName evidence="1">S-adenosyl-L-methionine-dependent methyltransferase</fullName>
    </submittedName>
</protein>
<dbReference type="Proteomes" id="UP001163835">
    <property type="component" value="Unassembled WGS sequence"/>
</dbReference>
<organism evidence="1 2">
    <name type="scientific">Lentinula aff. lateritia</name>
    <dbReference type="NCBI Taxonomy" id="2804960"/>
    <lineage>
        <taxon>Eukaryota</taxon>
        <taxon>Fungi</taxon>
        <taxon>Dikarya</taxon>
        <taxon>Basidiomycota</taxon>
        <taxon>Agaricomycotina</taxon>
        <taxon>Agaricomycetes</taxon>
        <taxon>Agaricomycetidae</taxon>
        <taxon>Agaricales</taxon>
        <taxon>Marasmiineae</taxon>
        <taxon>Omphalotaceae</taxon>
        <taxon>Lentinula</taxon>
    </lineage>
</organism>